<dbReference type="PANTHER" id="PTHR42684:SF3">
    <property type="entry name" value="ADENOSYLMETHIONINE-8-AMINO-7-OXONONANOATE AMINOTRANSFERASE"/>
    <property type="match status" value="1"/>
</dbReference>
<dbReference type="PIRSF" id="PIRSF000521">
    <property type="entry name" value="Transaminase_4ab_Lys_Orn"/>
    <property type="match status" value="1"/>
</dbReference>
<keyword evidence="4 5" id="KW-0663">Pyridoxal phosphate</keyword>
<gene>
    <name evidence="6" type="ORF">GHA01_17400</name>
</gene>
<evidence type="ECO:0000256" key="1">
    <source>
        <dbReference type="ARBA" id="ARBA00001933"/>
    </source>
</evidence>
<comment type="cofactor">
    <cofactor evidence="1">
        <name>pyridoxal 5'-phosphate</name>
        <dbReference type="ChEBI" id="CHEBI:597326"/>
    </cofactor>
</comment>
<keyword evidence="2 6" id="KW-0032">Aminotransferase</keyword>
<comment type="caution">
    <text evidence="6">The sequence shown here is derived from an EMBL/GenBank/DDBJ whole genome shotgun (WGS) entry which is preliminary data.</text>
</comment>
<evidence type="ECO:0000256" key="4">
    <source>
        <dbReference type="ARBA" id="ARBA00022898"/>
    </source>
</evidence>
<dbReference type="InterPro" id="IPR049704">
    <property type="entry name" value="Aminotrans_3_PPA_site"/>
</dbReference>
<dbReference type="PROSITE" id="PS00600">
    <property type="entry name" value="AA_TRANSFER_CLASS_3"/>
    <property type="match status" value="1"/>
</dbReference>
<dbReference type="Gene3D" id="3.90.1150.10">
    <property type="entry name" value="Aspartate Aminotransferase, domain 1"/>
    <property type="match status" value="1"/>
</dbReference>
<evidence type="ECO:0000256" key="3">
    <source>
        <dbReference type="ARBA" id="ARBA00022679"/>
    </source>
</evidence>
<comment type="similarity">
    <text evidence="5">Belongs to the class-III pyridoxal-phosphate-dependent aminotransferase family.</text>
</comment>
<reference evidence="6 7" key="1">
    <citation type="submission" date="2019-06" db="EMBL/GenBank/DDBJ databases">
        <title>Whole genome shotgun sequence of Komagataeibacter hansenii NBRC 14820.</title>
        <authorList>
            <person name="Hosoyama A."/>
            <person name="Uohara A."/>
            <person name="Ohji S."/>
            <person name="Ichikawa N."/>
        </authorList>
    </citation>
    <scope>NUCLEOTIDE SEQUENCE [LARGE SCALE GENOMIC DNA]</scope>
    <source>
        <strain evidence="6 7">NBRC 14820</strain>
    </source>
</reference>
<dbReference type="InterPro" id="IPR015424">
    <property type="entry name" value="PyrdxlP-dep_Trfase"/>
</dbReference>
<dbReference type="EMBL" id="BJNN01000089">
    <property type="protein sequence ID" value="GEC63891.1"/>
    <property type="molecule type" value="Genomic_DNA"/>
</dbReference>
<accession>A0ABQ0SEX2</accession>
<keyword evidence="3" id="KW-0808">Transferase</keyword>
<evidence type="ECO:0000313" key="7">
    <source>
        <dbReference type="Proteomes" id="UP000319478"/>
    </source>
</evidence>
<organism evidence="6 7">
    <name type="scientific">Novacetimonas hansenii</name>
    <name type="common">Komagataeibacter hansenii</name>
    <dbReference type="NCBI Taxonomy" id="436"/>
    <lineage>
        <taxon>Bacteria</taxon>
        <taxon>Pseudomonadati</taxon>
        <taxon>Pseudomonadota</taxon>
        <taxon>Alphaproteobacteria</taxon>
        <taxon>Acetobacterales</taxon>
        <taxon>Acetobacteraceae</taxon>
        <taxon>Novacetimonas</taxon>
    </lineage>
</organism>
<proteinExistence type="inferred from homology"/>
<name>A0ABQ0SEX2_NOVHA</name>
<dbReference type="Gene3D" id="3.40.640.10">
    <property type="entry name" value="Type I PLP-dependent aspartate aminotransferase-like (Major domain)"/>
    <property type="match status" value="1"/>
</dbReference>
<dbReference type="GO" id="GO:0008483">
    <property type="term" value="F:transaminase activity"/>
    <property type="evidence" value="ECO:0007669"/>
    <property type="project" value="UniProtKB-KW"/>
</dbReference>
<dbReference type="InterPro" id="IPR015421">
    <property type="entry name" value="PyrdxlP-dep_Trfase_major"/>
</dbReference>
<dbReference type="PANTHER" id="PTHR42684">
    <property type="entry name" value="ADENOSYLMETHIONINE-8-AMINO-7-OXONONANOATE AMINOTRANSFERASE"/>
    <property type="match status" value="1"/>
</dbReference>
<protein>
    <submittedName>
        <fullName evidence="6">Aspartate aminotransferase family protein</fullName>
    </submittedName>
</protein>
<dbReference type="CDD" id="cd00610">
    <property type="entry name" value="OAT_like"/>
    <property type="match status" value="1"/>
</dbReference>
<evidence type="ECO:0000313" key="6">
    <source>
        <dbReference type="EMBL" id="GEC63891.1"/>
    </source>
</evidence>
<dbReference type="InterPro" id="IPR015422">
    <property type="entry name" value="PyrdxlP-dep_Trfase_small"/>
</dbReference>
<dbReference type="InterPro" id="IPR005814">
    <property type="entry name" value="Aminotrans_3"/>
</dbReference>
<evidence type="ECO:0000256" key="5">
    <source>
        <dbReference type="RuleBase" id="RU003560"/>
    </source>
</evidence>
<dbReference type="Pfam" id="PF00202">
    <property type="entry name" value="Aminotran_3"/>
    <property type="match status" value="1"/>
</dbReference>
<dbReference type="NCBIfam" id="NF004767">
    <property type="entry name" value="PRK06105.1"/>
    <property type="match status" value="1"/>
</dbReference>
<sequence>MMEKMSDEADTLEMTDARYLMHPFTDARANLQGGGMVIDRGEGVFVYDNAGKKYLEAVAGLWSVGLGFSERRLIDAAVRQMEKLPYYHTFTGKSHAPQIELAARLVQMAPVPMSKAFFTNSGSEANDTAIKMIWYRSNALGETKRKKIISRRRGYHGITIASASLTGIPVDHQSFDLPLPGFLHVTAPHYYREGQEGESEEAFSTRLVNEIEALILAEGPQTIAAFFAEPVMGAGGVIVPPQGYWEKLQPVLKKYGIILVADEVICGFGRTGRMFGSQTFDIRPDMMILSKQLSSSYLPISAILMNDMVFEPISDESHAIGAFAHGFTNGGNPTAAAVAIEVLNIMEERDLMTHVSDVSVHFQARLRALGASSALVGEARGVGLIGALELVTDKATRSSSLQAGQLAKYAFRLLQNKGVIARAMGDTLAFSPPLIITRDQVDMIFDGVTEVLAQMEHEIGSGQFH</sequence>
<dbReference type="SUPFAM" id="SSF53383">
    <property type="entry name" value="PLP-dependent transferases"/>
    <property type="match status" value="1"/>
</dbReference>
<dbReference type="Proteomes" id="UP000319478">
    <property type="component" value="Unassembled WGS sequence"/>
</dbReference>
<evidence type="ECO:0000256" key="2">
    <source>
        <dbReference type="ARBA" id="ARBA00022576"/>
    </source>
</evidence>
<keyword evidence="7" id="KW-1185">Reference proteome</keyword>